<dbReference type="GO" id="GO:0005524">
    <property type="term" value="F:ATP binding"/>
    <property type="evidence" value="ECO:0007669"/>
    <property type="project" value="UniProtKB-KW"/>
</dbReference>
<dbReference type="Gene3D" id="1.10.510.10">
    <property type="entry name" value="Transferase(Phosphotransferase) domain 1"/>
    <property type="match status" value="1"/>
</dbReference>
<dbReference type="EC" id="2.7.11.1" evidence="1"/>
<dbReference type="Proteomes" id="UP001163823">
    <property type="component" value="Chromosome 13"/>
</dbReference>
<dbReference type="InterPro" id="IPR008266">
    <property type="entry name" value="Tyr_kinase_AS"/>
</dbReference>
<keyword evidence="5 10" id="KW-0418">Kinase</keyword>
<dbReference type="SMART" id="SM00219">
    <property type="entry name" value="TyrKc"/>
    <property type="match status" value="1"/>
</dbReference>
<proteinExistence type="predicted"/>
<protein>
    <recommendedName>
        <fullName evidence="1">non-specific serine/threonine protein kinase</fullName>
        <ecNumber evidence="1">2.7.11.1</ecNumber>
    </recommendedName>
</protein>
<evidence type="ECO:0000256" key="2">
    <source>
        <dbReference type="ARBA" id="ARBA00022527"/>
    </source>
</evidence>
<evidence type="ECO:0000256" key="1">
    <source>
        <dbReference type="ARBA" id="ARBA00012513"/>
    </source>
</evidence>
<keyword evidence="11" id="KW-1185">Reference proteome</keyword>
<dbReference type="InterPro" id="IPR000719">
    <property type="entry name" value="Prot_kinase_dom"/>
</dbReference>
<name>A0AAD7KW17_QUISA</name>
<evidence type="ECO:0000313" key="11">
    <source>
        <dbReference type="Proteomes" id="UP001163823"/>
    </source>
</evidence>
<evidence type="ECO:0000256" key="5">
    <source>
        <dbReference type="ARBA" id="ARBA00022777"/>
    </source>
</evidence>
<comment type="catalytic activity">
    <reaction evidence="8">
        <text>L-seryl-[protein] + ATP = O-phospho-L-seryl-[protein] + ADP + H(+)</text>
        <dbReference type="Rhea" id="RHEA:17989"/>
        <dbReference type="Rhea" id="RHEA-COMP:9863"/>
        <dbReference type="Rhea" id="RHEA-COMP:11604"/>
        <dbReference type="ChEBI" id="CHEBI:15378"/>
        <dbReference type="ChEBI" id="CHEBI:29999"/>
        <dbReference type="ChEBI" id="CHEBI:30616"/>
        <dbReference type="ChEBI" id="CHEBI:83421"/>
        <dbReference type="ChEBI" id="CHEBI:456216"/>
        <dbReference type="EC" id="2.7.11.1"/>
    </reaction>
</comment>
<evidence type="ECO:0000256" key="8">
    <source>
        <dbReference type="ARBA" id="ARBA00048679"/>
    </source>
</evidence>
<dbReference type="Pfam" id="PF00069">
    <property type="entry name" value="Pkinase"/>
    <property type="match status" value="1"/>
</dbReference>
<dbReference type="FunFam" id="1.10.510.10:FF:001023">
    <property type="entry name" value="Os07g0541700 protein"/>
    <property type="match status" value="1"/>
</dbReference>
<gene>
    <name evidence="10" type="ORF">O6P43_031527</name>
</gene>
<evidence type="ECO:0000256" key="3">
    <source>
        <dbReference type="ARBA" id="ARBA00022679"/>
    </source>
</evidence>
<dbReference type="AlphaFoldDB" id="A0AAD7KW17"/>
<dbReference type="GO" id="GO:0004713">
    <property type="term" value="F:protein tyrosine kinase activity"/>
    <property type="evidence" value="ECO:0007669"/>
    <property type="project" value="InterPro"/>
</dbReference>
<dbReference type="PANTHER" id="PTHR47989:SF58">
    <property type="entry name" value="PROTEIN KINASE DOMAIN-CONTAINING PROTEIN"/>
    <property type="match status" value="1"/>
</dbReference>
<evidence type="ECO:0000256" key="7">
    <source>
        <dbReference type="ARBA" id="ARBA00047899"/>
    </source>
</evidence>
<organism evidence="10 11">
    <name type="scientific">Quillaja saponaria</name>
    <name type="common">Soap bark tree</name>
    <dbReference type="NCBI Taxonomy" id="32244"/>
    <lineage>
        <taxon>Eukaryota</taxon>
        <taxon>Viridiplantae</taxon>
        <taxon>Streptophyta</taxon>
        <taxon>Embryophyta</taxon>
        <taxon>Tracheophyta</taxon>
        <taxon>Spermatophyta</taxon>
        <taxon>Magnoliopsida</taxon>
        <taxon>eudicotyledons</taxon>
        <taxon>Gunneridae</taxon>
        <taxon>Pentapetalae</taxon>
        <taxon>rosids</taxon>
        <taxon>fabids</taxon>
        <taxon>Fabales</taxon>
        <taxon>Quillajaceae</taxon>
        <taxon>Quillaja</taxon>
    </lineage>
</organism>
<evidence type="ECO:0000256" key="4">
    <source>
        <dbReference type="ARBA" id="ARBA00022741"/>
    </source>
</evidence>
<dbReference type="PROSITE" id="PS00109">
    <property type="entry name" value="PROTEIN_KINASE_TYR"/>
    <property type="match status" value="1"/>
</dbReference>
<comment type="catalytic activity">
    <reaction evidence="7">
        <text>L-threonyl-[protein] + ATP = O-phospho-L-threonyl-[protein] + ADP + H(+)</text>
        <dbReference type="Rhea" id="RHEA:46608"/>
        <dbReference type="Rhea" id="RHEA-COMP:11060"/>
        <dbReference type="Rhea" id="RHEA-COMP:11605"/>
        <dbReference type="ChEBI" id="CHEBI:15378"/>
        <dbReference type="ChEBI" id="CHEBI:30013"/>
        <dbReference type="ChEBI" id="CHEBI:30616"/>
        <dbReference type="ChEBI" id="CHEBI:61977"/>
        <dbReference type="ChEBI" id="CHEBI:456216"/>
        <dbReference type="EC" id="2.7.11.1"/>
    </reaction>
</comment>
<dbReference type="InterPro" id="IPR020635">
    <property type="entry name" value="Tyr_kinase_cat_dom"/>
</dbReference>
<dbReference type="SUPFAM" id="SSF56112">
    <property type="entry name" value="Protein kinase-like (PK-like)"/>
    <property type="match status" value="1"/>
</dbReference>
<evidence type="ECO:0000259" key="9">
    <source>
        <dbReference type="PROSITE" id="PS50011"/>
    </source>
</evidence>
<evidence type="ECO:0000256" key="6">
    <source>
        <dbReference type="ARBA" id="ARBA00022840"/>
    </source>
</evidence>
<keyword evidence="6" id="KW-0067">ATP-binding</keyword>
<feature type="domain" description="Protein kinase" evidence="9">
    <location>
        <begin position="48"/>
        <end position="301"/>
    </location>
</feature>
<keyword evidence="4" id="KW-0547">Nucleotide-binding</keyword>
<reference evidence="10" key="1">
    <citation type="journal article" date="2023" name="Science">
        <title>Elucidation of the pathway for biosynthesis of saponin adjuvants from the soapbark tree.</title>
        <authorList>
            <person name="Reed J."/>
            <person name="Orme A."/>
            <person name="El-Demerdash A."/>
            <person name="Owen C."/>
            <person name="Martin L.B.B."/>
            <person name="Misra R.C."/>
            <person name="Kikuchi S."/>
            <person name="Rejzek M."/>
            <person name="Martin A.C."/>
            <person name="Harkess A."/>
            <person name="Leebens-Mack J."/>
            <person name="Louveau T."/>
            <person name="Stephenson M.J."/>
            <person name="Osbourn A."/>
        </authorList>
    </citation>
    <scope>NUCLEOTIDE SEQUENCE</scope>
    <source>
        <strain evidence="10">S10</strain>
    </source>
</reference>
<sequence>MLAVMRILNERKCKLSCDSAEKGNPEDWWRQPWLPEEMDKIAIKMSDFELLKGFLAWPVGFVYKGILPGGTIVAVKKIPESEFHGDAEFHTEVEIISNLKHRNLVQLIGCCVVDGNENCNNGGNCRYLVNYMPNGNLDDHLFPSTDNQSAKKPLTWTQRKSVVLDVAKGLVYLHYGVKAAIYHRDIRPTNILLDADMRGRVADFRLAKQNKEGHSHVTTRVAGTNGYLAPLCSNVQSIMEKFLLVGILCAHVMVASRPNILDPLNSEDDGRSPTNSRSANASWTPFIYLGKQNYRYVASIA</sequence>
<dbReference type="EMBL" id="JARAOO010000013">
    <property type="protein sequence ID" value="KAJ7946628.1"/>
    <property type="molecule type" value="Genomic_DNA"/>
</dbReference>
<dbReference type="PANTHER" id="PTHR47989">
    <property type="entry name" value="OS01G0750732 PROTEIN"/>
    <property type="match status" value="1"/>
</dbReference>
<evidence type="ECO:0000313" key="10">
    <source>
        <dbReference type="EMBL" id="KAJ7946628.1"/>
    </source>
</evidence>
<dbReference type="InterPro" id="IPR011009">
    <property type="entry name" value="Kinase-like_dom_sf"/>
</dbReference>
<keyword evidence="2" id="KW-0723">Serine/threonine-protein kinase</keyword>
<comment type="caution">
    <text evidence="10">The sequence shown here is derived from an EMBL/GenBank/DDBJ whole genome shotgun (WGS) entry which is preliminary data.</text>
</comment>
<accession>A0AAD7KW17</accession>
<dbReference type="GO" id="GO:0004674">
    <property type="term" value="F:protein serine/threonine kinase activity"/>
    <property type="evidence" value="ECO:0007669"/>
    <property type="project" value="UniProtKB-KW"/>
</dbReference>
<keyword evidence="3" id="KW-0808">Transferase</keyword>
<dbReference type="PROSITE" id="PS50011">
    <property type="entry name" value="PROTEIN_KINASE_DOM"/>
    <property type="match status" value="1"/>
</dbReference>
<dbReference type="Gene3D" id="3.30.200.20">
    <property type="entry name" value="Phosphorylase Kinase, domain 1"/>
    <property type="match status" value="1"/>
</dbReference>